<accession>A0A521B7D3</accession>
<name>A0A521B7D3_9BACT</name>
<feature type="transmembrane region" description="Helical" evidence="1">
    <location>
        <begin position="12"/>
        <end position="32"/>
    </location>
</feature>
<reference evidence="2 3" key="1">
    <citation type="submission" date="2017-05" db="EMBL/GenBank/DDBJ databases">
        <authorList>
            <person name="Varghese N."/>
            <person name="Submissions S."/>
        </authorList>
    </citation>
    <scope>NUCLEOTIDE SEQUENCE [LARGE SCALE GENOMIC DNA]</scope>
    <source>
        <strain evidence="2 3">DSM 16304</strain>
    </source>
</reference>
<protein>
    <submittedName>
        <fullName evidence="2">Uncharacterized protein</fullName>
    </submittedName>
</protein>
<evidence type="ECO:0000313" key="3">
    <source>
        <dbReference type="Proteomes" id="UP000317315"/>
    </source>
</evidence>
<keyword evidence="1" id="KW-0812">Transmembrane</keyword>
<gene>
    <name evidence="2" type="ORF">SAMN06269117_10457</name>
</gene>
<feature type="transmembrane region" description="Helical" evidence="1">
    <location>
        <begin position="39"/>
        <end position="60"/>
    </location>
</feature>
<keyword evidence="1" id="KW-0472">Membrane</keyword>
<dbReference type="EMBL" id="FXTM01000004">
    <property type="protein sequence ID" value="SMO43022.1"/>
    <property type="molecule type" value="Genomic_DNA"/>
</dbReference>
<dbReference type="RefSeq" id="WP_221928589.1">
    <property type="nucleotide sequence ID" value="NZ_FXTM01000004.1"/>
</dbReference>
<dbReference type="Pfam" id="PF19865">
    <property type="entry name" value="DUF6338"/>
    <property type="match status" value="1"/>
</dbReference>
<dbReference type="InterPro" id="IPR045919">
    <property type="entry name" value="DUF6338"/>
</dbReference>
<evidence type="ECO:0000256" key="1">
    <source>
        <dbReference type="SAM" id="Phobius"/>
    </source>
</evidence>
<keyword evidence="1" id="KW-1133">Transmembrane helix</keyword>
<sequence>MGGIWELNKLILFLIFFIPGFISSKVYSLLVASKERSNYLLDAIGYSSLNFAAFSWLIILMHSTKFFIYHKILYFIFLFLIMFIAPILWPIIYFKISTSTFLSKYILHPIQSPWDYVFRRGNSYWVIIHLKDGRKIGGKFSTNSFASSYPSKEQIYLEEVWKLDENGRFKEPVESSQGIIILGDEILAVELFK</sequence>
<feature type="transmembrane region" description="Helical" evidence="1">
    <location>
        <begin position="72"/>
        <end position="94"/>
    </location>
</feature>
<dbReference type="AlphaFoldDB" id="A0A521B7D3"/>
<organism evidence="2 3">
    <name type="scientific">Balnearium lithotrophicum</name>
    <dbReference type="NCBI Taxonomy" id="223788"/>
    <lineage>
        <taxon>Bacteria</taxon>
        <taxon>Pseudomonadati</taxon>
        <taxon>Aquificota</taxon>
        <taxon>Aquificia</taxon>
        <taxon>Desulfurobacteriales</taxon>
        <taxon>Desulfurobacteriaceae</taxon>
        <taxon>Balnearium</taxon>
    </lineage>
</organism>
<proteinExistence type="predicted"/>
<keyword evidence="3" id="KW-1185">Reference proteome</keyword>
<dbReference type="Proteomes" id="UP000317315">
    <property type="component" value="Unassembled WGS sequence"/>
</dbReference>
<evidence type="ECO:0000313" key="2">
    <source>
        <dbReference type="EMBL" id="SMO43022.1"/>
    </source>
</evidence>